<feature type="compositionally biased region" description="Polar residues" evidence="1">
    <location>
        <begin position="19"/>
        <end position="37"/>
    </location>
</feature>
<dbReference type="Proteomes" id="UP001335648">
    <property type="component" value="Unassembled WGS sequence"/>
</dbReference>
<feature type="compositionally biased region" description="Basic and acidic residues" evidence="1">
    <location>
        <begin position="40"/>
        <end position="62"/>
    </location>
</feature>
<sequence length="69" mass="7665">MDEMKKPRQRGRGPGTVYLSPSQNYTSQSSMLDQQGQAAEGKESCGNKKAEEEHITVYEPERGFSQTVA</sequence>
<protein>
    <submittedName>
        <fullName evidence="2">Uncharacterized protein</fullName>
    </submittedName>
</protein>
<organism evidence="2 3">
    <name type="scientific">Champsocephalus esox</name>
    <name type="common">pike icefish</name>
    <dbReference type="NCBI Taxonomy" id="159716"/>
    <lineage>
        <taxon>Eukaryota</taxon>
        <taxon>Metazoa</taxon>
        <taxon>Chordata</taxon>
        <taxon>Craniata</taxon>
        <taxon>Vertebrata</taxon>
        <taxon>Euteleostomi</taxon>
        <taxon>Actinopterygii</taxon>
        <taxon>Neopterygii</taxon>
        <taxon>Teleostei</taxon>
        <taxon>Neoteleostei</taxon>
        <taxon>Acanthomorphata</taxon>
        <taxon>Eupercaria</taxon>
        <taxon>Perciformes</taxon>
        <taxon>Notothenioidei</taxon>
        <taxon>Channichthyidae</taxon>
        <taxon>Champsocephalus</taxon>
    </lineage>
</organism>
<evidence type="ECO:0000313" key="2">
    <source>
        <dbReference type="EMBL" id="KAK5898772.1"/>
    </source>
</evidence>
<evidence type="ECO:0000256" key="1">
    <source>
        <dbReference type="SAM" id="MobiDB-lite"/>
    </source>
</evidence>
<feature type="region of interest" description="Disordered" evidence="1">
    <location>
        <begin position="1"/>
        <end position="69"/>
    </location>
</feature>
<dbReference type="AlphaFoldDB" id="A0AAN8C821"/>
<evidence type="ECO:0000313" key="3">
    <source>
        <dbReference type="Proteomes" id="UP001335648"/>
    </source>
</evidence>
<reference evidence="2 3" key="1">
    <citation type="journal article" date="2023" name="Mol. Biol. Evol.">
        <title>Genomics of Secondarily Temperate Adaptation in the Only Non-Antarctic Icefish.</title>
        <authorList>
            <person name="Rivera-Colon A.G."/>
            <person name="Rayamajhi N."/>
            <person name="Minhas B.F."/>
            <person name="Madrigal G."/>
            <person name="Bilyk K.T."/>
            <person name="Yoon V."/>
            <person name="Hune M."/>
            <person name="Gregory S."/>
            <person name="Cheng C.H.C."/>
            <person name="Catchen J.M."/>
        </authorList>
    </citation>
    <scope>NUCLEOTIDE SEQUENCE [LARGE SCALE GENOMIC DNA]</scope>
    <source>
        <strain evidence="2">JC2023a</strain>
    </source>
</reference>
<gene>
    <name evidence="2" type="ORF">CesoFtcFv8_008318</name>
</gene>
<dbReference type="EMBL" id="JAULUE010002052">
    <property type="protein sequence ID" value="KAK5898772.1"/>
    <property type="molecule type" value="Genomic_DNA"/>
</dbReference>
<accession>A0AAN8C821</accession>
<name>A0AAN8C821_9TELE</name>
<comment type="caution">
    <text evidence="2">The sequence shown here is derived from an EMBL/GenBank/DDBJ whole genome shotgun (WGS) entry which is preliminary data.</text>
</comment>
<keyword evidence="3" id="KW-1185">Reference proteome</keyword>
<proteinExistence type="predicted"/>